<dbReference type="RefSeq" id="WP_142708977.1">
    <property type="nucleotide sequence ID" value="NZ_VIRS01000037.1"/>
</dbReference>
<feature type="transmembrane region" description="Helical" evidence="8">
    <location>
        <begin position="177"/>
        <end position="197"/>
    </location>
</feature>
<dbReference type="CDD" id="cd17503">
    <property type="entry name" value="MFS_LmrB_MDR_like"/>
    <property type="match status" value="1"/>
</dbReference>
<keyword evidence="5 8" id="KW-0812">Transmembrane</keyword>
<dbReference type="GO" id="GO:0022857">
    <property type="term" value="F:transmembrane transporter activity"/>
    <property type="evidence" value="ECO:0007669"/>
    <property type="project" value="InterPro"/>
</dbReference>
<feature type="transmembrane region" description="Helical" evidence="8">
    <location>
        <begin position="451"/>
        <end position="473"/>
    </location>
</feature>
<evidence type="ECO:0000256" key="1">
    <source>
        <dbReference type="ARBA" id="ARBA00004651"/>
    </source>
</evidence>
<evidence type="ECO:0000256" key="7">
    <source>
        <dbReference type="ARBA" id="ARBA00023136"/>
    </source>
</evidence>
<feature type="transmembrane region" description="Helical" evidence="8">
    <location>
        <begin position="63"/>
        <end position="83"/>
    </location>
</feature>
<feature type="transmembrane region" description="Helical" evidence="8">
    <location>
        <begin position="149"/>
        <end position="171"/>
    </location>
</feature>
<feature type="transmembrane region" description="Helical" evidence="8">
    <location>
        <begin position="241"/>
        <end position="259"/>
    </location>
</feature>
<dbReference type="Pfam" id="PF07690">
    <property type="entry name" value="MFS_1"/>
    <property type="match status" value="1"/>
</dbReference>
<evidence type="ECO:0000256" key="5">
    <source>
        <dbReference type="ARBA" id="ARBA00022692"/>
    </source>
</evidence>
<evidence type="ECO:0000256" key="4">
    <source>
        <dbReference type="ARBA" id="ARBA00022475"/>
    </source>
</evidence>
<gene>
    <name evidence="10" type="ORF">FL583_33890</name>
</gene>
<keyword evidence="7 8" id="KW-0472">Membrane</keyword>
<keyword evidence="3" id="KW-0813">Transport</keyword>
<keyword evidence="6 8" id="KW-1133">Transmembrane helix</keyword>
<dbReference type="EMBL" id="VIRS01000037">
    <property type="protein sequence ID" value="TQS40638.1"/>
    <property type="molecule type" value="Genomic_DNA"/>
</dbReference>
<sequence length="487" mass="50492">MATTADITTTPDVGDQALSRSDRTLIALLLTSTFVVIFNETVMSLALPHLMRDLNISAATGQWVTTGFLLTMAVVIPATGFIMERFSVRQIYIAAMTLFSTGTLIAAIAPGFPVLLAGRVVQAMGTGVMLPLLITTAMNLIAPSHRGRVMGVISIVISVAPAVGPTVSGLVLSRMSWRWLFLVVLPIAVFTLVLGALKVRNVTTPKPARLDVLSLLLSAVGFGGLIYGLSSLGEGDGHTPVAPWVPVVVGLVSLGLFGWRQYALQDSPLLNLRVFARRDFTISTFVTLAGFVALFGGLILMPIYLQTVRDVSTLAAGLLVLPGGLAMGALSPLVGRLFDRFGPRPLVVPGAVVLSGALWLLATVGPTTALAVVVLLHVMLMSALALMVTPLMTSALGSLPTDLYGHGSAVLSTLQQLAGAAGTALFITVLSRTTASELVGGVSQASATADGVRAAFVAGGIVSLVAVAAALLVRRTAPVDGEHAPVH</sequence>
<dbReference type="InParanoid" id="A0A545AH36"/>
<protein>
    <submittedName>
        <fullName evidence="10">Multidrug efflux MFS transporter</fullName>
    </submittedName>
</protein>
<dbReference type="PRINTS" id="PR01036">
    <property type="entry name" value="TCRTETB"/>
</dbReference>
<dbReference type="PANTHER" id="PTHR42718">
    <property type="entry name" value="MAJOR FACILITATOR SUPERFAMILY MULTIDRUG TRANSPORTER MFSC"/>
    <property type="match status" value="1"/>
</dbReference>
<dbReference type="GO" id="GO:0005886">
    <property type="term" value="C:plasma membrane"/>
    <property type="evidence" value="ECO:0007669"/>
    <property type="project" value="UniProtKB-SubCell"/>
</dbReference>
<dbReference type="InterPro" id="IPR036259">
    <property type="entry name" value="MFS_trans_sf"/>
</dbReference>
<accession>A0A545AH36</accession>
<feature type="transmembrane region" description="Helical" evidence="8">
    <location>
        <begin position="368"/>
        <end position="388"/>
    </location>
</feature>
<dbReference type="PANTHER" id="PTHR42718:SF9">
    <property type="entry name" value="MAJOR FACILITATOR SUPERFAMILY MULTIDRUG TRANSPORTER MFSC"/>
    <property type="match status" value="1"/>
</dbReference>
<dbReference type="PROSITE" id="PS50850">
    <property type="entry name" value="MFS"/>
    <property type="match status" value="1"/>
</dbReference>
<evidence type="ECO:0000259" key="9">
    <source>
        <dbReference type="PROSITE" id="PS50850"/>
    </source>
</evidence>
<organism evidence="10 11">
    <name type="scientific">Cryptosporangium phraense</name>
    <dbReference type="NCBI Taxonomy" id="2593070"/>
    <lineage>
        <taxon>Bacteria</taxon>
        <taxon>Bacillati</taxon>
        <taxon>Actinomycetota</taxon>
        <taxon>Actinomycetes</taxon>
        <taxon>Cryptosporangiales</taxon>
        <taxon>Cryptosporangiaceae</taxon>
        <taxon>Cryptosporangium</taxon>
    </lineage>
</organism>
<feature type="transmembrane region" description="Helical" evidence="8">
    <location>
        <begin position="409"/>
        <end position="431"/>
    </location>
</feature>
<dbReference type="InterPro" id="IPR020846">
    <property type="entry name" value="MFS_dom"/>
</dbReference>
<keyword evidence="4" id="KW-1003">Cell membrane</keyword>
<evidence type="ECO:0000256" key="2">
    <source>
        <dbReference type="ARBA" id="ARBA00008537"/>
    </source>
</evidence>
<feature type="transmembrane region" description="Helical" evidence="8">
    <location>
        <begin position="280"/>
        <end position="305"/>
    </location>
</feature>
<keyword evidence="11" id="KW-1185">Reference proteome</keyword>
<evidence type="ECO:0000313" key="11">
    <source>
        <dbReference type="Proteomes" id="UP000317982"/>
    </source>
</evidence>
<evidence type="ECO:0000313" key="10">
    <source>
        <dbReference type="EMBL" id="TQS40638.1"/>
    </source>
</evidence>
<feature type="transmembrane region" description="Helical" evidence="8">
    <location>
        <begin position="209"/>
        <end position="229"/>
    </location>
</feature>
<feature type="transmembrane region" description="Helical" evidence="8">
    <location>
        <begin position="346"/>
        <end position="362"/>
    </location>
</feature>
<feature type="transmembrane region" description="Helical" evidence="8">
    <location>
        <begin position="311"/>
        <end position="334"/>
    </location>
</feature>
<feature type="transmembrane region" description="Helical" evidence="8">
    <location>
        <begin position="25"/>
        <end position="51"/>
    </location>
</feature>
<evidence type="ECO:0000256" key="8">
    <source>
        <dbReference type="SAM" id="Phobius"/>
    </source>
</evidence>
<feature type="transmembrane region" description="Helical" evidence="8">
    <location>
        <begin position="121"/>
        <end position="142"/>
    </location>
</feature>
<comment type="caution">
    <text evidence="10">The sequence shown here is derived from an EMBL/GenBank/DDBJ whole genome shotgun (WGS) entry which is preliminary data.</text>
</comment>
<dbReference type="AlphaFoldDB" id="A0A545AH36"/>
<evidence type="ECO:0000256" key="6">
    <source>
        <dbReference type="ARBA" id="ARBA00022989"/>
    </source>
</evidence>
<dbReference type="InterPro" id="IPR011701">
    <property type="entry name" value="MFS"/>
</dbReference>
<dbReference type="Gene3D" id="1.20.1720.10">
    <property type="entry name" value="Multidrug resistance protein D"/>
    <property type="match status" value="1"/>
</dbReference>
<dbReference type="OrthoDB" id="9812221at2"/>
<proteinExistence type="inferred from homology"/>
<dbReference type="Proteomes" id="UP000317982">
    <property type="component" value="Unassembled WGS sequence"/>
</dbReference>
<reference evidence="10 11" key="1">
    <citation type="submission" date="2019-07" db="EMBL/GenBank/DDBJ databases">
        <title>Cryptosporangium phraense sp. nov., isolated from plant litter.</title>
        <authorList>
            <person name="Suriyachadkun C."/>
        </authorList>
    </citation>
    <scope>NUCLEOTIDE SEQUENCE [LARGE SCALE GENOMIC DNA]</scope>
    <source>
        <strain evidence="10 11">A-T 5661</strain>
    </source>
</reference>
<feature type="domain" description="Major facilitator superfamily (MFS) profile" evidence="9">
    <location>
        <begin position="25"/>
        <end position="477"/>
    </location>
</feature>
<dbReference type="SUPFAM" id="SSF103473">
    <property type="entry name" value="MFS general substrate transporter"/>
    <property type="match status" value="1"/>
</dbReference>
<dbReference type="NCBIfam" id="TIGR00711">
    <property type="entry name" value="efflux_EmrB"/>
    <property type="match status" value="1"/>
</dbReference>
<comment type="similarity">
    <text evidence="2">Belongs to the major facilitator superfamily. EmrB family.</text>
</comment>
<evidence type="ECO:0000256" key="3">
    <source>
        <dbReference type="ARBA" id="ARBA00022448"/>
    </source>
</evidence>
<feature type="transmembrane region" description="Helical" evidence="8">
    <location>
        <begin position="90"/>
        <end position="109"/>
    </location>
</feature>
<name>A0A545AH36_9ACTN</name>
<dbReference type="InterPro" id="IPR004638">
    <property type="entry name" value="EmrB-like"/>
</dbReference>
<dbReference type="Gene3D" id="1.20.1250.20">
    <property type="entry name" value="MFS general substrate transporter like domains"/>
    <property type="match status" value="1"/>
</dbReference>
<comment type="subcellular location">
    <subcellularLocation>
        <location evidence="1">Cell membrane</location>
        <topology evidence="1">Multi-pass membrane protein</topology>
    </subcellularLocation>
</comment>